<keyword evidence="18" id="KW-1185">Reference proteome</keyword>
<dbReference type="GO" id="GO:0004222">
    <property type="term" value="F:metalloendopeptidase activity"/>
    <property type="evidence" value="ECO:0007669"/>
    <property type="project" value="InterPro"/>
</dbReference>
<keyword evidence="7 12" id="KW-0862">Zinc</keyword>
<gene>
    <name evidence="17" type="ORF">SAMN02745702_00515</name>
</gene>
<evidence type="ECO:0000256" key="14">
    <source>
        <dbReference type="SAM" id="Phobius"/>
    </source>
</evidence>
<evidence type="ECO:0000256" key="8">
    <source>
        <dbReference type="ARBA" id="ARBA00022989"/>
    </source>
</evidence>
<dbReference type="EMBL" id="FUYA01000001">
    <property type="protein sequence ID" value="SKA65312.1"/>
    <property type="molecule type" value="Genomic_DNA"/>
</dbReference>
<evidence type="ECO:0000256" key="4">
    <source>
        <dbReference type="ARBA" id="ARBA00022723"/>
    </source>
</evidence>
<dbReference type="Proteomes" id="UP000189733">
    <property type="component" value="Unassembled WGS sequence"/>
</dbReference>
<keyword evidence="8 14" id="KW-1133">Transmembrane helix</keyword>
<feature type="binding site" evidence="12">
    <location>
        <position position="274"/>
    </location>
    <ligand>
        <name>Zn(2+)</name>
        <dbReference type="ChEBI" id="CHEBI:29105"/>
        <note>catalytic</note>
    </ligand>
</feature>
<evidence type="ECO:0000256" key="3">
    <source>
        <dbReference type="ARBA" id="ARBA00022692"/>
    </source>
</evidence>
<dbReference type="InterPro" id="IPR032456">
    <property type="entry name" value="Peptidase_M48_N"/>
</dbReference>
<dbReference type="AlphaFoldDB" id="A0A1T4VK28"/>
<feature type="active site" evidence="11">
    <location>
        <position position="275"/>
    </location>
</feature>
<evidence type="ECO:0000256" key="5">
    <source>
        <dbReference type="ARBA" id="ARBA00022801"/>
    </source>
</evidence>
<sequence length="412" mass="45435">MNAYLLFIVSFMILAWGVESYVSLLNLRALHPELPREFSDTFDAASYAKSQEYTRIGSRFGLIASSVELVVLLAFIFLGGFPVVDSIAKSFGFGNIITGLLFFAILSLLDGIVGLPFSIYRTFVIETRYGFNKTTPLTFVMDRLKGMLLGVVIGGPLMAAVLWFFEATGPAAWLYAWATVTVVSLALQYLMPKYILPLFNSFTPLPKGPLRTAIHDYAESVGFLANDLFMIDGSKRSSKANAFFTGFGKKKRIALFDTLIDKLSTEEIVAVVAHEVGHSACGHILKLFLLSTLRTGATFLLLSLFLNAEGLYQAFGMQSQSIYAGFVFFMLLLHPFSLLISLGTQTLSRRFEFQADAFAARTTQTPGALISGLKKLSVTNLANLTPHPAYVRLHYSHPPLLQRIRAIQGVDV</sequence>
<keyword evidence="4 12" id="KW-0479">Metal-binding</keyword>
<dbReference type="RefSeq" id="WP_078683813.1">
    <property type="nucleotide sequence ID" value="NZ_FUYA01000001.1"/>
</dbReference>
<organism evidence="17 18">
    <name type="scientific">Desulfobaculum bizertense DSM 18034</name>
    <dbReference type="NCBI Taxonomy" id="1121442"/>
    <lineage>
        <taxon>Bacteria</taxon>
        <taxon>Pseudomonadati</taxon>
        <taxon>Thermodesulfobacteriota</taxon>
        <taxon>Desulfovibrionia</taxon>
        <taxon>Desulfovibrionales</taxon>
        <taxon>Desulfovibrionaceae</taxon>
        <taxon>Desulfobaculum</taxon>
    </lineage>
</organism>
<evidence type="ECO:0000256" key="1">
    <source>
        <dbReference type="ARBA" id="ARBA00004477"/>
    </source>
</evidence>
<keyword evidence="9 13" id="KW-0482">Metalloprotease</keyword>
<feature type="binding site" evidence="12">
    <location>
        <position position="352"/>
    </location>
    <ligand>
        <name>Zn(2+)</name>
        <dbReference type="ChEBI" id="CHEBI:29105"/>
        <note>catalytic</note>
    </ligand>
</feature>
<evidence type="ECO:0000256" key="10">
    <source>
        <dbReference type="ARBA" id="ARBA00023136"/>
    </source>
</evidence>
<proteinExistence type="inferred from homology"/>
<evidence type="ECO:0000256" key="13">
    <source>
        <dbReference type="RuleBase" id="RU003983"/>
    </source>
</evidence>
<feature type="transmembrane region" description="Helical" evidence="14">
    <location>
        <begin position="144"/>
        <end position="165"/>
    </location>
</feature>
<dbReference type="Pfam" id="PF01435">
    <property type="entry name" value="Peptidase_M48"/>
    <property type="match status" value="1"/>
</dbReference>
<reference evidence="17 18" key="1">
    <citation type="submission" date="2017-02" db="EMBL/GenBank/DDBJ databases">
        <authorList>
            <person name="Peterson S.W."/>
        </authorList>
    </citation>
    <scope>NUCLEOTIDE SEQUENCE [LARGE SCALE GENOMIC DNA]</scope>
    <source>
        <strain evidence="17 18">DSM 18034</strain>
    </source>
</reference>
<evidence type="ECO:0000259" key="16">
    <source>
        <dbReference type="Pfam" id="PF16491"/>
    </source>
</evidence>
<dbReference type="GO" id="GO:0071586">
    <property type="term" value="P:CAAX-box protein processing"/>
    <property type="evidence" value="ECO:0007669"/>
    <property type="project" value="InterPro"/>
</dbReference>
<dbReference type="Gene3D" id="3.30.2010.10">
    <property type="entry name" value="Metalloproteases ('zincins'), catalytic domain"/>
    <property type="match status" value="1"/>
</dbReference>
<feature type="active site" description="Proton donor" evidence="11">
    <location>
        <position position="356"/>
    </location>
</feature>
<feature type="domain" description="CAAX prenyl protease 1 N-terminal" evidence="16">
    <location>
        <begin position="30"/>
        <end position="200"/>
    </location>
</feature>
<feature type="transmembrane region" description="Helical" evidence="14">
    <location>
        <begin position="320"/>
        <end position="342"/>
    </location>
</feature>
<name>A0A1T4VK28_9BACT</name>
<comment type="subcellular location">
    <subcellularLocation>
        <location evidence="1">Endoplasmic reticulum membrane</location>
        <topology evidence="1">Multi-pass membrane protein</topology>
    </subcellularLocation>
</comment>
<keyword evidence="10 14" id="KW-0472">Membrane</keyword>
<evidence type="ECO:0000313" key="18">
    <source>
        <dbReference type="Proteomes" id="UP000189733"/>
    </source>
</evidence>
<feature type="domain" description="Peptidase M48" evidence="15">
    <location>
        <begin position="207"/>
        <end position="409"/>
    </location>
</feature>
<evidence type="ECO:0000259" key="15">
    <source>
        <dbReference type="Pfam" id="PF01435"/>
    </source>
</evidence>
<dbReference type="InterPro" id="IPR001915">
    <property type="entry name" value="Peptidase_M48"/>
</dbReference>
<keyword evidence="3 14" id="KW-0812">Transmembrane</keyword>
<dbReference type="InterPro" id="IPR027057">
    <property type="entry name" value="CAXX_Prtase_1"/>
</dbReference>
<dbReference type="STRING" id="1121442.SAMN02745702_00515"/>
<feature type="binding site" evidence="12">
    <location>
        <position position="278"/>
    </location>
    <ligand>
        <name>Zn(2+)</name>
        <dbReference type="ChEBI" id="CHEBI:29105"/>
        <note>catalytic</note>
    </ligand>
</feature>
<evidence type="ECO:0000256" key="11">
    <source>
        <dbReference type="PIRSR" id="PIRSR627057-1"/>
    </source>
</evidence>
<comment type="cofactor">
    <cofactor evidence="12 13">
        <name>Zn(2+)</name>
        <dbReference type="ChEBI" id="CHEBI:29105"/>
    </cofactor>
    <text evidence="12 13">Binds 1 zinc ion per subunit.</text>
</comment>
<feature type="transmembrane region" description="Helical" evidence="14">
    <location>
        <begin position="171"/>
        <end position="191"/>
    </location>
</feature>
<dbReference type="PANTHER" id="PTHR10120">
    <property type="entry name" value="CAAX PRENYL PROTEASE 1"/>
    <property type="match status" value="1"/>
</dbReference>
<comment type="similarity">
    <text evidence="13">Belongs to the peptidase M48 family.</text>
</comment>
<feature type="transmembrane region" description="Helical" evidence="14">
    <location>
        <begin position="60"/>
        <end position="84"/>
    </location>
</feature>
<dbReference type="FunFam" id="3.30.2010.10:FF:000002">
    <property type="entry name" value="CAAX prenyl protease"/>
    <property type="match status" value="1"/>
</dbReference>
<keyword evidence="5 13" id="KW-0378">Hydrolase</keyword>
<dbReference type="Pfam" id="PF16491">
    <property type="entry name" value="Peptidase_M48_N"/>
    <property type="match status" value="1"/>
</dbReference>
<evidence type="ECO:0000313" key="17">
    <source>
        <dbReference type="EMBL" id="SKA65312.1"/>
    </source>
</evidence>
<evidence type="ECO:0000256" key="2">
    <source>
        <dbReference type="ARBA" id="ARBA00022670"/>
    </source>
</evidence>
<evidence type="ECO:0000256" key="9">
    <source>
        <dbReference type="ARBA" id="ARBA00023049"/>
    </source>
</evidence>
<protein>
    <submittedName>
        <fullName evidence="17">STE24 endopeptidase</fullName>
    </submittedName>
</protein>
<dbReference type="CDD" id="cd07343">
    <property type="entry name" value="M48A_Zmpste24p_like"/>
    <property type="match status" value="1"/>
</dbReference>
<evidence type="ECO:0000256" key="7">
    <source>
        <dbReference type="ARBA" id="ARBA00022833"/>
    </source>
</evidence>
<feature type="transmembrane region" description="Helical" evidence="14">
    <location>
        <begin position="6"/>
        <end position="27"/>
    </location>
</feature>
<dbReference type="GO" id="GO:0046872">
    <property type="term" value="F:metal ion binding"/>
    <property type="evidence" value="ECO:0007669"/>
    <property type="project" value="UniProtKB-KW"/>
</dbReference>
<dbReference type="OrthoDB" id="9781930at2"/>
<feature type="transmembrane region" description="Helical" evidence="14">
    <location>
        <begin position="287"/>
        <end position="308"/>
    </location>
</feature>
<keyword evidence="6" id="KW-0256">Endoplasmic reticulum</keyword>
<evidence type="ECO:0000256" key="12">
    <source>
        <dbReference type="PIRSR" id="PIRSR627057-2"/>
    </source>
</evidence>
<feature type="transmembrane region" description="Helical" evidence="14">
    <location>
        <begin position="96"/>
        <end position="123"/>
    </location>
</feature>
<keyword evidence="2 13" id="KW-0645">Protease</keyword>
<evidence type="ECO:0000256" key="6">
    <source>
        <dbReference type="ARBA" id="ARBA00022824"/>
    </source>
</evidence>
<accession>A0A1T4VK28</accession>